<dbReference type="SMART" id="SM00388">
    <property type="entry name" value="HisKA"/>
    <property type="match status" value="1"/>
</dbReference>
<evidence type="ECO:0000259" key="7">
    <source>
        <dbReference type="PROSITE" id="PS50109"/>
    </source>
</evidence>
<feature type="compositionally biased region" description="Low complexity" evidence="6">
    <location>
        <begin position="132"/>
        <end position="148"/>
    </location>
</feature>
<dbReference type="Gene3D" id="3.30.565.10">
    <property type="entry name" value="Histidine kinase-like ATPase, C-terminal domain"/>
    <property type="match status" value="1"/>
</dbReference>
<dbReference type="CDD" id="cd00082">
    <property type="entry name" value="HisKA"/>
    <property type="match status" value="1"/>
</dbReference>
<dbReference type="EMBL" id="JAZAQF010000001">
    <property type="protein sequence ID" value="MFG3816114.1"/>
    <property type="molecule type" value="Genomic_DNA"/>
</dbReference>
<dbReference type="InterPro" id="IPR003018">
    <property type="entry name" value="GAF"/>
</dbReference>
<evidence type="ECO:0000313" key="9">
    <source>
        <dbReference type="Proteomes" id="UP001604335"/>
    </source>
</evidence>
<dbReference type="InterPro" id="IPR004358">
    <property type="entry name" value="Sig_transdc_His_kin-like_C"/>
</dbReference>
<dbReference type="InterPro" id="IPR003661">
    <property type="entry name" value="HisK_dim/P_dom"/>
</dbReference>
<reference evidence="9" key="1">
    <citation type="journal article" date="2024" name="Algal Res.">
        <title>Biochemical, toxicological and genomic investigation of a high-biomass producing Limnothrix strain isolated from Italian shallow drinking water reservoir.</title>
        <authorList>
            <person name="Simonazzi M."/>
            <person name="Shishido T.K."/>
            <person name="Delbaje E."/>
            <person name="Wahlsten M."/>
            <person name="Fewer D.P."/>
            <person name="Sivonen K."/>
            <person name="Pezzolesi L."/>
            <person name="Pistocchi R."/>
        </authorList>
    </citation>
    <scope>NUCLEOTIDE SEQUENCE [LARGE SCALE GENOMIC DNA]</scope>
    <source>
        <strain evidence="9">LRLZ20PSL1</strain>
    </source>
</reference>
<dbReference type="SUPFAM" id="SSF47384">
    <property type="entry name" value="Homodimeric domain of signal transducing histidine kinase"/>
    <property type="match status" value="1"/>
</dbReference>
<dbReference type="InterPro" id="IPR003594">
    <property type="entry name" value="HATPase_dom"/>
</dbReference>
<dbReference type="PANTHER" id="PTHR43547:SF2">
    <property type="entry name" value="HYBRID SIGNAL TRANSDUCTION HISTIDINE KINASE C"/>
    <property type="match status" value="1"/>
</dbReference>
<organism evidence="8 9">
    <name type="scientific">Limnothrix redekei LRLZ20PSL1</name>
    <dbReference type="NCBI Taxonomy" id="3112953"/>
    <lineage>
        <taxon>Bacteria</taxon>
        <taxon>Bacillati</taxon>
        <taxon>Cyanobacteriota</taxon>
        <taxon>Cyanophyceae</taxon>
        <taxon>Pseudanabaenales</taxon>
        <taxon>Pseudanabaenaceae</taxon>
        <taxon>Limnothrix</taxon>
    </lineage>
</organism>
<evidence type="ECO:0000256" key="6">
    <source>
        <dbReference type="SAM" id="MobiDB-lite"/>
    </source>
</evidence>
<comment type="caution">
    <text evidence="8">The sequence shown here is derived from an EMBL/GenBank/DDBJ whole genome shotgun (WGS) entry which is preliminary data.</text>
</comment>
<feature type="region of interest" description="Disordered" evidence="6">
    <location>
        <begin position="293"/>
        <end position="312"/>
    </location>
</feature>
<feature type="domain" description="Histidine kinase" evidence="7">
    <location>
        <begin position="235"/>
        <end position="485"/>
    </location>
</feature>
<evidence type="ECO:0000256" key="1">
    <source>
        <dbReference type="ARBA" id="ARBA00000085"/>
    </source>
</evidence>
<keyword evidence="4 8" id="KW-0808">Transferase</keyword>
<keyword evidence="4 8" id="KW-0418">Kinase</keyword>
<sequence length="517" mass="55414">MASSTFLALCQAQLALMAETLHLGRGVVYLAQDWSGTTEPAWMPVLEYPARANTQLLEEAGTGRSRSRGRSRLLSGSGPWAAAPAEITSAIAPKAEVSHQAGDRADVMNLSIAPEAIPPAANQITDADHSASAHSTNSHSANSAHSAADPALNPLFNPQPHPGRLVLPLARGEMMLGLLVLDRSKPWTPKDRQQAGRVAVTLAAACELDRRNQLLEAAYRQQQTTQQRQAELLHNWLHQFRNPLTAIRTFGKLVLKRLGGEDRSRSHLESLLREGDRLQGMLTDFSQVIDTPDWTGAAAPGADQPSPSELPAPAENRAALLLPGVTIAPWPVDTLVMDAIAAAEAVAIERGRSFQISLPAGLPPVLADGTAWREVFSNLLDNAIKYACDRGRVQVLARVAAWQDAPAAGWGLAVVVNNQGNNIPPADLERLFQRGFRGIQAASPIPGTGLGLAIARQLMMQMGGRLELFSPPIALSARLRLRETSDQLLPSIAQGTMAVAWLPLAETNPPPPELTSE</sequence>
<evidence type="ECO:0000313" key="8">
    <source>
        <dbReference type="EMBL" id="MFG3816114.1"/>
    </source>
</evidence>
<dbReference type="SUPFAM" id="SSF55874">
    <property type="entry name" value="ATPase domain of HSP90 chaperone/DNA topoisomerase II/histidine kinase"/>
    <property type="match status" value="1"/>
</dbReference>
<dbReference type="Gene3D" id="1.10.287.130">
    <property type="match status" value="1"/>
</dbReference>
<evidence type="ECO:0000256" key="3">
    <source>
        <dbReference type="ARBA" id="ARBA00022553"/>
    </source>
</evidence>
<keyword evidence="9" id="KW-1185">Reference proteome</keyword>
<comment type="catalytic activity">
    <reaction evidence="1">
        <text>ATP + protein L-histidine = ADP + protein N-phospho-L-histidine.</text>
        <dbReference type="EC" id="2.7.13.3"/>
    </reaction>
</comment>
<dbReference type="Proteomes" id="UP001604335">
    <property type="component" value="Unassembled WGS sequence"/>
</dbReference>
<dbReference type="EC" id="2.7.13.3" evidence="2"/>
<dbReference type="RefSeq" id="WP_393009774.1">
    <property type="nucleotide sequence ID" value="NZ_JAZAQF010000001.1"/>
</dbReference>
<dbReference type="PRINTS" id="PR00344">
    <property type="entry name" value="BCTRLSENSOR"/>
</dbReference>
<gene>
    <name evidence="8" type="ORF">VPK24_00575</name>
</gene>
<evidence type="ECO:0000256" key="5">
    <source>
        <dbReference type="ARBA" id="ARBA00023012"/>
    </source>
</evidence>
<dbReference type="PROSITE" id="PS50109">
    <property type="entry name" value="HIS_KIN"/>
    <property type="match status" value="1"/>
</dbReference>
<dbReference type="SMART" id="SM00065">
    <property type="entry name" value="GAF"/>
    <property type="match status" value="1"/>
</dbReference>
<dbReference type="Pfam" id="PF00512">
    <property type="entry name" value="HisKA"/>
    <property type="match status" value="1"/>
</dbReference>
<dbReference type="PANTHER" id="PTHR43547">
    <property type="entry name" value="TWO-COMPONENT HISTIDINE KINASE"/>
    <property type="match status" value="1"/>
</dbReference>
<keyword evidence="5" id="KW-0902">Two-component regulatory system</keyword>
<dbReference type="Pfam" id="PF02518">
    <property type="entry name" value="HATPase_c"/>
    <property type="match status" value="1"/>
</dbReference>
<dbReference type="InterPro" id="IPR036097">
    <property type="entry name" value="HisK_dim/P_sf"/>
</dbReference>
<dbReference type="InterPro" id="IPR005467">
    <property type="entry name" value="His_kinase_dom"/>
</dbReference>
<dbReference type="SMART" id="SM00387">
    <property type="entry name" value="HATPase_c"/>
    <property type="match status" value="1"/>
</dbReference>
<evidence type="ECO:0000256" key="2">
    <source>
        <dbReference type="ARBA" id="ARBA00012438"/>
    </source>
</evidence>
<name>A0ABW7C7L6_9CYAN</name>
<proteinExistence type="predicted"/>
<evidence type="ECO:0000256" key="4">
    <source>
        <dbReference type="ARBA" id="ARBA00022777"/>
    </source>
</evidence>
<feature type="region of interest" description="Disordered" evidence="6">
    <location>
        <begin position="125"/>
        <end position="157"/>
    </location>
</feature>
<accession>A0ABW7C7L6</accession>
<protein>
    <recommendedName>
        <fullName evidence="2">histidine kinase</fullName>
        <ecNumber evidence="2">2.7.13.3</ecNumber>
    </recommendedName>
</protein>
<dbReference type="GO" id="GO:0016301">
    <property type="term" value="F:kinase activity"/>
    <property type="evidence" value="ECO:0007669"/>
    <property type="project" value="UniProtKB-KW"/>
</dbReference>
<keyword evidence="3" id="KW-0597">Phosphoprotein</keyword>
<dbReference type="InterPro" id="IPR036890">
    <property type="entry name" value="HATPase_C_sf"/>
</dbReference>